<comment type="caution">
    <text evidence="2">The sequence shown here is derived from an EMBL/GenBank/DDBJ whole genome shotgun (WGS) entry which is preliminary data.</text>
</comment>
<organism evidence="2 3">
    <name type="scientific">Macrophomina phaseolina</name>
    <dbReference type="NCBI Taxonomy" id="35725"/>
    <lineage>
        <taxon>Eukaryota</taxon>
        <taxon>Fungi</taxon>
        <taxon>Dikarya</taxon>
        <taxon>Ascomycota</taxon>
        <taxon>Pezizomycotina</taxon>
        <taxon>Dothideomycetes</taxon>
        <taxon>Dothideomycetes incertae sedis</taxon>
        <taxon>Botryosphaeriales</taxon>
        <taxon>Botryosphaeriaceae</taxon>
        <taxon>Macrophomina</taxon>
    </lineage>
</organism>
<protein>
    <submittedName>
        <fullName evidence="2">Uncharacterized protein</fullName>
    </submittedName>
</protein>
<sequence length="324" mass="34903">MLAGIPFGLARQQQQQQLACGSWAGLKSWPRRHGVQLHWHCAALPSRTAGGAAPGGATPRPPASASQPAAATTAARSPGSCRTWARSVSPRPESTAFEAARKSVRRLFPCAHLRAQLFPAAHPPFELARASREGSTLPSPPTTARFRITPDRNRRLWRNPNAHSPACLLPWINHLHTAHATVHPPSPPAEREPLRLCIVECRPMAACRKAVLSPTPTDPTIHASLSPLGPARLRQSAVSSPSPTSARILAPNFYTPAHLPLRLLVQISPALHWSKSLGRHTFVQCYAVLPVSSPLPEAKVAPHDRVARPACAIFRPVAAVSDVQ</sequence>
<feature type="compositionally biased region" description="Low complexity" evidence="1">
    <location>
        <begin position="49"/>
        <end position="78"/>
    </location>
</feature>
<evidence type="ECO:0000256" key="1">
    <source>
        <dbReference type="SAM" id="MobiDB-lite"/>
    </source>
</evidence>
<reference evidence="2 3" key="1">
    <citation type="journal article" date="2021" name="Nat. Commun.">
        <title>Genetic determinants of endophytism in the Arabidopsis root mycobiome.</title>
        <authorList>
            <person name="Mesny F."/>
            <person name="Miyauchi S."/>
            <person name="Thiergart T."/>
            <person name="Pickel B."/>
            <person name="Atanasova L."/>
            <person name="Karlsson M."/>
            <person name="Huettel B."/>
            <person name="Barry K.W."/>
            <person name="Haridas S."/>
            <person name="Chen C."/>
            <person name="Bauer D."/>
            <person name="Andreopoulos W."/>
            <person name="Pangilinan J."/>
            <person name="LaButti K."/>
            <person name="Riley R."/>
            <person name="Lipzen A."/>
            <person name="Clum A."/>
            <person name="Drula E."/>
            <person name="Henrissat B."/>
            <person name="Kohler A."/>
            <person name="Grigoriev I.V."/>
            <person name="Martin F.M."/>
            <person name="Hacquard S."/>
        </authorList>
    </citation>
    <scope>NUCLEOTIDE SEQUENCE [LARGE SCALE GENOMIC DNA]</scope>
    <source>
        <strain evidence="2 3">MPI-SDFR-AT-0080</strain>
    </source>
</reference>
<feature type="region of interest" description="Disordered" evidence="1">
    <location>
        <begin position="49"/>
        <end position="94"/>
    </location>
</feature>
<accession>A0ABQ8FUX1</accession>
<proteinExistence type="predicted"/>
<dbReference type="EMBL" id="JAGTJR010000050">
    <property type="protein sequence ID" value="KAH7028376.1"/>
    <property type="molecule type" value="Genomic_DNA"/>
</dbReference>
<name>A0ABQ8FUX1_9PEZI</name>
<keyword evidence="3" id="KW-1185">Reference proteome</keyword>
<gene>
    <name evidence="2" type="ORF">B0J12DRAFT_770701</name>
</gene>
<evidence type="ECO:0000313" key="2">
    <source>
        <dbReference type="EMBL" id="KAH7028376.1"/>
    </source>
</evidence>
<dbReference type="Proteomes" id="UP000774617">
    <property type="component" value="Unassembled WGS sequence"/>
</dbReference>
<evidence type="ECO:0000313" key="3">
    <source>
        <dbReference type="Proteomes" id="UP000774617"/>
    </source>
</evidence>